<evidence type="ECO:0000313" key="5">
    <source>
        <dbReference type="EMBL" id="AOY40394.1"/>
    </source>
</evidence>
<keyword evidence="2" id="KW-0687">Ribonucleoprotein</keyword>
<geneLocation type="mitochondrion" evidence="5"/>
<proteinExistence type="inferred from homology"/>
<keyword evidence="3" id="KW-0694">RNA-binding</keyword>
<evidence type="ECO:0000256" key="2">
    <source>
        <dbReference type="ARBA" id="ARBA00023274"/>
    </source>
</evidence>
<dbReference type="AlphaFoldDB" id="A0A343A6V6"/>
<dbReference type="GO" id="GO:0003735">
    <property type="term" value="F:structural constituent of ribosome"/>
    <property type="evidence" value="ECO:0007669"/>
    <property type="project" value="TreeGrafter"/>
</dbReference>
<dbReference type="GO" id="GO:0042274">
    <property type="term" value="P:ribosomal small subunit biogenesis"/>
    <property type="evidence" value="ECO:0007669"/>
    <property type="project" value="TreeGrafter"/>
</dbReference>
<protein>
    <submittedName>
        <fullName evidence="5">Ribosomal protein S4</fullName>
    </submittedName>
</protein>
<dbReference type="InterPro" id="IPR022801">
    <property type="entry name" value="Ribosomal_uS4"/>
</dbReference>
<keyword evidence="5" id="KW-0689">Ribosomal protein</keyword>
<dbReference type="GO" id="GO:0015935">
    <property type="term" value="C:small ribosomal subunit"/>
    <property type="evidence" value="ECO:0007669"/>
    <property type="project" value="TreeGrafter"/>
</dbReference>
<dbReference type="EMBL" id="KX343079">
    <property type="protein sequence ID" value="AOY40394.1"/>
    <property type="molecule type" value="Genomic_DNA"/>
</dbReference>
<dbReference type="PANTHER" id="PTHR11831:SF30">
    <property type="entry name" value="SMALL RIBOSOMAL SUBUNIT PROTEIN US4M"/>
    <property type="match status" value="1"/>
</dbReference>
<evidence type="ECO:0000256" key="3">
    <source>
        <dbReference type="PROSITE-ProRule" id="PRU00182"/>
    </source>
</evidence>
<dbReference type="InterPro" id="IPR036986">
    <property type="entry name" value="S4_RNA-bd_sf"/>
</dbReference>
<reference evidence="5" key="1">
    <citation type="journal article" date="2016" name="Mitochondrial DNA Part B Resour">
        <title>Complete mitochondrial genome of biraphid benthic diatom, Navicula ramosissima (Naviculales, Bacillariophyceae).</title>
        <authorList>
            <person name="An S.M."/>
            <person name="Noh J.H."/>
            <person name="Lee H.R."/>
            <person name="Choi D.H."/>
            <person name="Lee J.H."/>
            <person name="Yang E.C."/>
        </authorList>
    </citation>
    <scope>NUCLEOTIDE SEQUENCE</scope>
</reference>
<evidence type="ECO:0000259" key="4">
    <source>
        <dbReference type="SMART" id="SM00363"/>
    </source>
</evidence>
<dbReference type="SUPFAM" id="SSF55174">
    <property type="entry name" value="Alpha-L RNA-binding motif"/>
    <property type="match status" value="1"/>
</dbReference>
<dbReference type="Gene3D" id="1.10.1050.10">
    <property type="entry name" value="Ribosomal Protein S4 Delta 41, Chain A, domain 1"/>
    <property type="match status" value="1"/>
</dbReference>
<accession>A0A343A6V6</accession>
<dbReference type="PANTHER" id="PTHR11831">
    <property type="entry name" value="30S 40S RIBOSOMAL PROTEIN"/>
    <property type="match status" value="1"/>
</dbReference>
<dbReference type="SMART" id="SM00363">
    <property type="entry name" value="S4"/>
    <property type="match status" value="1"/>
</dbReference>
<name>A0A343A6V6_9STRA</name>
<sequence>MGNKVVYKTVYLKRYKEVGKLQKKKWTMFIRRLTRANHFFQKYKPYSFNHYSSTKFASSGNSFKKRFKNNLLTKKTFNYFYGELKRKYLKKQMTAIYRSKEMKNPRNICIELFESRLDSVLKRAKFCSSIKEARQLIAHRHVKINQKIETSYSCILKRGDLIEIVDTSRRIVKVKLNNILKEHYNKVLFPTVPGYLVVNYKTLNIVFGNIENYNFSSLLNFQNDTDRAIDSYYRD</sequence>
<dbReference type="RefSeq" id="YP_009317740.1">
    <property type="nucleotide sequence ID" value="NC_031848.1"/>
</dbReference>
<dbReference type="Pfam" id="PF01479">
    <property type="entry name" value="S4"/>
    <property type="match status" value="1"/>
</dbReference>
<gene>
    <name evidence="5" type="primary">rps4</name>
    <name evidence="5" type="ORF">Nram.m08</name>
</gene>
<feature type="domain" description="RNA-binding S4" evidence="4">
    <location>
        <begin position="115"/>
        <end position="177"/>
    </location>
</feature>
<dbReference type="PROSITE" id="PS50889">
    <property type="entry name" value="S4"/>
    <property type="match status" value="1"/>
</dbReference>
<evidence type="ECO:0000256" key="1">
    <source>
        <dbReference type="ARBA" id="ARBA00007465"/>
    </source>
</evidence>
<keyword evidence="5" id="KW-0496">Mitochondrion</keyword>
<organism evidence="5">
    <name type="scientific">Navicula ramosissima</name>
    <dbReference type="NCBI Taxonomy" id="265559"/>
    <lineage>
        <taxon>Eukaryota</taxon>
        <taxon>Sar</taxon>
        <taxon>Stramenopiles</taxon>
        <taxon>Ochrophyta</taxon>
        <taxon>Bacillariophyta</taxon>
        <taxon>Bacillariophyceae</taxon>
        <taxon>Bacillariophycidae</taxon>
        <taxon>Naviculales</taxon>
        <taxon>Naviculaceae</taxon>
        <taxon>Navicula</taxon>
    </lineage>
</organism>
<dbReference type="CDD" id="cd00165">
    <property type="entry name" value="S4"/>
    <property type="match status" value="1"/>
</dbReference>
<dbReference type="GeneID" id="30218187"/>
<dbReference type="Gene3D" id="3.10.290.10">
    <property type="entry name" value="RNA-binding S4 domain"/>
    <property type="match status" value="1"/>
</dbReference>
<dbReference type="GO" id="GO:0019843">
    <property type="term" value="F:rRNA binding"/>
    <property type="evidence" value="ECO:0007669"/>
    <property type="project" value="InterPro"/>
</dbReference>
<dbReference type="InterPro" id="IPR002942">
    <property type="entry name" value="S4_RNA-bd"/>
</dbReference>
<comment type="similarity">
    <text evidence="1">Belongs to the universal ribosomal protein uS4 family.</text>
</comment>